<dbReference type="EMBL" id="CP013189">
    <property type="protein sequence ID" value="ALO45061.1"/>
    <property type="molecule type" value="Genomic_DNA"/>
</dbReference>
<dbReference type="STRING" id="1249552.PS2015_372"/>
<dbReference type="Proteomes" id="UP000065641">
    <property type="component" value="Chromosome"/>
</dbReference>
<evidence type="ECO:0008006" key="3">
    <source>
        <dbReference type="Google" id="ProtNLM"/>
    </source>
</evidence>
<keyword evidence="2" id="KW-1185">Reference proteome</keyword>
<sequence>MFAAIEQVLHSGSPPARYRVDLAAYMRTCDANYRRLLRLIPGLESNPEHDSWRFPLADSRLQLVVRLKEEFTYTSTLEVSMESANMQWPDVVRLPVIEVRLYHDACTAEPVSYQGRRRIPVRSEVPNRDMYHQDEKRQINELLAECLRLCRAPGVSVLCSDRLCTD</sequence>
<dbReference type="AlphaFoldDB" id="A0A0S2KAB2"/>
<evidence type="ECO:0000313" key="1">
    <source>
        <dbReference type="EMBL" id="ALO45061.1"/>
    </source>
</evidence>
<reference evidence="1 2" key="1">
    <citation type="submission" date="2015-11" db="EMBL/GenBank/DDBJ databases">
        <authorList>
            <person name="Zhang Y."/>
            <person name="Guo Z."/>
        </authorList>
    </citation>
    <scope>NUCLEOTIDE SEQUENCE [LARGE SCALE GENOMIC DNA]</scope>
    <source>
        <strain evidence="1 2">KCTC 32221</strain>
    </source>
</reference>
<name>A0A0S2KAB2_9GAMM</name>
<dbReference type="PANTHER" id="PTHR38774">
    <property type="entry name" value="CYTOPLASMIC PROTEIN-RELATED"/>
    <property type="match status" value="1"/>
</dbReference>
<dbReference type="Pfam" id="PF06853">
    <property type="entry name" value="DUF1249"/>
    <property type="match status" value="1"/>
</dbReference>
<gene>
    <name evidence="1" type="ORF">PS2015_372</name>
</gene>
<accession>A0A0S2KAB2</accession>
<dbReference type="InterPro" id="IPR009659">
    <property type="entry name" value="DUF1249"/>
</dbReference>
<proteinExistence type="predicted"/>
<dbReference type="PANTHER" id="PTHR38774:SF1">
    <property type="entry name" value="CYTOPLASMIC PROTEIN"/>
    <property type="match status" value="1"/>
</dbReference>
<dbReference type="KEGG" id="pspi:PS2015_372"/>
<dbReference type="RefSeq" id="WP_058020568.1">
    <property type="nucleotide sequence ID" value="NZ_CP013189.1"/>
</dbReference>
<evidence type="ECO:0000313" key="2">
    <source>
        <dbReference type="Proteomes" id="UP000065641"/>
    </source>
</evidence>
<dbReference type="OrthoDB" id="9793663at2"/>
<protein>
    <recommendedName>
        <fullName evidence="3">Cytoplasmic protein</fullName>
    </recommendedName>
</protein>
<organism evidence="1 2">
    <name type="scientific">Pseudohongiella spirulinae</name>
    <dbReference type="NCBI Taxonomy" id="1249552"/>
    <lineage>
        <taxon>Bacteria</taxon>
        <taxon>Pseudomonadati</taxon>
        <taxon>Pseudomonadota</taxon>
        <taxon>Gammaproteobacteria</taxon>
        <taxon>Pseudomonadales</taxon>
        <taxon>Pseudohongiellaceae</taxon>
        <taxon>Pseudohongiella</taxon>
    </lineage>
</organism>